<sequence length="1503" mass="161138">MCMVSSLQIGLGHKEERMKKNQRTARFWMLALALLLCSGQLLSMPGAMAAGGDGGTIYYVKMQEEGGDDGSTGTTWDDAFATLQKALESAQTGDKIWMAKGTYYPTKESYASDVRTKTFQMKNGVDISGGYSGIGTERNVTDYPTVLSGDIGIEGDPSDNAYHIFHNRNIDQTAKLDGVTVTGGNASGYYVYDQDGGGMYNYQSSPTLQHVTFVGNTAKRQGGGMANSNDSSPDLTYVVMENNKAQIGGGMHNEDNSSPILRNGRVTRNTSEYYGGGINNYKSNPALTDVAISENEAGSLGGGMYNFGSSPILTRVEIKQNRANTSGGGVVNTAGSNPVLSDVKMTENEAISGSGGGMVNSDSNPALSDVVINLNKAGTDGGGVYHSSEGGVFTNVTISENTAKEKGGGVYFINSKSTLNHVEMKRNHAKNGGGIYNSYSNDVMTDVKISENEATGDGGGIYSNGGANVLTNAEISGNGANVSGGGIYNFGSNPALTNVTISGNEANVSGGGMYTWASTSASLRNSIVWGNSGDDIFYYTPSSTIHMEHSLLGKLNRADDNGNRGNIYAADPVFIDSAQGNYRLGSGSPAIDQGSPAYFDAGQTPDLSSITTDMEDKPRLVGDSIDMGAYEYQENEARLNSLLIEGDSQAFVLTPEFSSTVTSYRVYVNTGVTKIKLTPTLQDPAADVELRIGEGAWSSAVSGAKQELQVGNTENEIQIRVTAKDGVVKTYTVTLDSLPKPDLALSHSDWTDQDVTITVHNRVEGARLASSTNGQDWQPDPDPLTRDSIVMTAEGSYLIYIRQVDDAQSVSEAAEAQVRIDKTAPVITLNGDAIMSIQRGSTFVDPKAQVTDNLDPEPQFSINGTVDTDRLGEYTLTYAAVDHAGNQADRVTRTVQVVREGTLMQPVISVHPSGWTNGDVEVTVSGEAGATMEYSLDGQTWEQYVGQLTIKDEKVKKVYARQTDALQNVSDVAEAEIRIDKTAPVITLNGAAAMNIYRGSVFQDPGVTITDQIATGLAPTITGTVDATKRGTYILQYAAEDWAGNQAIPVERTVRVIDRPVPSPSPVVVPVSGITLAPRTLTLTIGEESVALDAAIAPSNATNQAVSWSSSNPSVAEVETNGRITAKKAGTATITVTTYDGSKTASSIVTVLEKQEEGKLKLEVSPASIQLLPGDSKTFKVYVLEGTKRKEITNDKAISYSFDKDYVSVKKGRVTAGEKTGTSPMTVHYRGEEETITITIEKEKPDRVVLEASESTFLLVPNGTIRFSVYAVEKGKRKLITRDKHTSFSVDDKRLVEISPGRLKAGKEEGETVLTIQYQGEELVIPVVISKVKVQFLRGSDKEVVLGMDDEHTLRILATMSNKEEIDVTERVRWSSVGTQNVVKVTEDGTLIPLKKGTANLSAKYGGRVTRISVLVLDEKKAKKLQVNRSSLKLKAEQSVSVIITALYEKGFKEDVTKQVKWSVEDEEIADVEDGMVTGIKAGKTTIRATYEGIEKEIIITVR</sequence>
<comment type="caution">
    <text evidence="3">The sequence shown here is derived from an EMBL/GenBank/DDBJ whole genome shotgun (WGS) entry which is preliminary data.</text>
</comment>
<accession>A0A3M8D4J5</accession>
<protein>
    <submittedName>
        <fullName evidence="3">DUF5011 domain-containing protein</fullName>
    </submittedName>
</protein>
<dbReference type="PANTHER" id="PTHR11319:SF35">
    <property type="entry name" value="OUTER MEMBRANE PROTEIN PMPC-RELATED"/>
    <property type="match status" value="1"/>
</dbReference>
<dbReference type="SUPFAM" id="SSF49373">
    <property type="entry name" value="Invasin/intimin cell-adhesion fragments"/>
    <property type="match status" value="2"/>
</dbReference>
<feature type="domain" description="BIG2" evidence="2">
    <location>
        <begin position="1330"/>
        <end position="1415"/>
    </location>
</feature>
<dbReference type="Pfam" id="PF16403">
    <property type="entry name" value="Bact_surface_Ig-like"/>
    <property type="match status" value="2"/>
</dbReference>
<feature type="domain" description="BIG2" evidence="2">
    <location>
        <begin position="1070"/>
        <end position="1148"/>
    </location>
</feature>
<feature type="signal peptide" evidence="1">
    <location>
        <begin position="1"/>
        <end position="49"/>
    </location>
</feature>
<dbReference type="InterPro" id="IPR059226">
    <property type="entry name" value="Choice_anch_Q_dom"/>
</dbReference>
<evidence type="ECO:0000313" key="3">
    <source>
        <dbReference type="EMBL" id="RNB83024.1"/>
    </source>
</evidence>
<dbReference type="Proteomes" id="UP000269573">
    <property type="component" value="Unassembled WGS sequence"/>
</dbReference>
<dbReference type="PANTHER" id="PTHR11319">
    <property type="entry name" value="G PROTEIN-COUPLED RECEPTOR-RELATED"/>
    <property type="match status" value="1"/>
</dbReference>
<dbReference type="InterPro" id="IPR013783">
    <property type="entry name" value="Ig-like_fold"/>
</dbReference>
<dbReference type="InterPro" id="IPR032179">
    <property type="entry name" value="Cry22Aa_Ig-like"/>
</dbReference>
<organism evidence="3 4">
    <name type="scientific">Brevibacillus nitrificans</name>
    <dbReference type="NCBI Taxonomy" id="651560"/>
    <lineage>
        <taxon>Bacteria</taxon>
        <taxon>Bacillati</taxon>
        <taxon>Bacillota</taxon>
        <taxon>Bacilli</taxon>
        <taxon>Bacillales</taxon>
        <taxon>Paenibacillaceae</taxon>
        <taxon>Brevibacillus</taxon>
    </lineage>
</organism>
<gene>
    <name evidence="3" type="ORF">EDM59_18445</name>
</gene>
<dbReference type="Gene3D" id="2.60.40.1080">
    <property type="match status" value="3"/>
</dbReference>
<proteinExistence type="predicted"/>
<feature type="domain" description="BIG2" evidence="2">
    <location>
        <begin position="1421"/>
        <end position="1501"/>
    </location>
</feature>
<dbReference type="InterPro" id="IPR012334">
    <property type="entry name" value="Pectin_lyas_fold"/>
</dbReference>
<dbReference type="EMBL" id="RHHU01000011">
    <property type="protein sequence ID" value="RNB83024.1"/>
    <property type="molecule type" value="Genomic_DNA"/>
</dbReference>
<dbReference type="InterPro" id="IPR011050">
    <property type="entry name" value="Pectin_lyase_fold/virulence"/>
</dbReference>
<reference evidence="3 4" key="1">
    <citation type="submission" date="2018-10" db="EMBL/GenBank/DDBJ databases">
        <title>Phylogenomics of Brevibacillus.</title>
        <authorList>
            <person name="Dunlap C."/>
        </authorList>
    </citation>
    <scope>NUCLEOTIDE SEQUENCE [LARGE SCALE GENOMIC DNA]</scope>
    <source>
        <strain evidence="3 4">JCM 15774</strain>
    </source>
</reference>
<dbReference type="Gene3D" id="2.160.20.10">
    <property type="entry name" value="Single-stranded right-handed beta-helix, Pectin lyase-like"/>
    <property type="match status" value="1"/>
</dbReference>
<name>A0A3M8D4J5_9BACL</name>
<dbReference type="SUPFAM" id="SSF51126">
    <property type="entry name" value="Pectin lyase-like"/>
    <property type="match status" value="2"/>
</dbReference>
<feature type="chain" id="PRO_5018249293" evidence="1">
    <location>
        <begin position="50"/>
        <end position="1503"/>
    </location>
</feature>
<dbReference type="Pfam" id="PF12733">
    <property type="entry name" value="Cadherin-like"/>
    <property type="match status" value="1"/>
</dbReference>
<dbReference type="SMART" id="SM00710">
    <property type="entry name" value="PbH1"/>
    <property type="match status" value="4"/>
</dbReference>
<evidence type="ECO:0000259" key="2">
    <source>
        <dbReference type="SMART" id="SM00635"/>
    </source>
</evidence>
<evidence type="ECO:0000256" key="1">
    <source>
        <dbReference type="SAM" id="SignalP"/>
    </source>
</evidence>
<dbReference type="InterPro" id="IPR008964">
    <property type="entry name" value="Invasin/intimin_cell_adhesion"/>
</dbReference>
<dbReference type="Pfam" id="PF02368">
    <property type="entry name" value="Big_2"/>
    <property type="match status" value="2"/>
</dbReference>
<evidence type="ECO:0000313" key="4">
    <source>
        <dbReference type="Proteomes" id="UP000269573"/>
    </source>
</evidence>
<dbReference type="SMART" id="SM00635">
    <property type="entry name" value="BID_2"/>
    <property type="match status" value="4"/>
</dbReference>
<feature type="domain" description="BIG2" evidence="2">
    <location>
        <begin position="1158"/>
        <end position="1239"/>
    </location>
</feature>
<dbReference type="NCBIfam" id="NF041518">
    <property type="entry name" value="choice_anch_Q"/>
    <property type="match status" value="1"/>
</dbReference>
<keyword evidence="4" id="KW-1185">Reference proteome</keyword>
<keyword evidence="1" id="KW-0732">Signal</keyword>
<dbReference type="InterPro" id="IPR025883">
    <property type="entry name" value="Cadherin-like_domain"/>
</dbReference>
<dbReference type="Gene3D" id="2.60.40.10">
    <property type="entry name" value="Immunoglobulins"/>
    <property type="match status" value="2"/>
</dbReference>
<dbReference type="InterPro" id="IPR003343">
    <property type="entry name" value="Big_2"/>
</dbReference>
<dbReference type="InterPro" id="IPR006626">
    <property type="entry name" value="PbH1"/>
</dbReference>